<organism evidence="3 4">
    <name type="scientific">Undibacterium parvum</name>
    <dbReference type="NCBI Taxonomy" id="401471"/>
    <lineage>
        <taxon>Bacteria</taxon>
        <taxon>Pseudomonadati</taxon>
        <taxon>Pseudomonadota</taxon>
        <taxon>Betaproteobacteria</taxon>
        <taxon>Burkholderiales</taxon>
        <taxon>Oxalobacteraceae</taxon>
        <taxon>Undibacterium</taxon>
    </lineage>
</organism>
<name>A0A3S9HIR6_9BURK</name>
<dbReference type="RefSeq" id="WP_126127350.1">
    <property type="nucleotide sequence ID" value="NZ_CP034464.1"/>
</dbReference>
<reference evidence="3 4" key="1">
    <citation type="journal article" date="2011" name="Int. J. Syst. Evol. Microbiol.">
        <title>Description of Undibacterium oligocarboniphilum sp. nov., isolated from purified water, and Undibacterium pigrum strain CCUG 49012 as the type strain of Undibacterium parvum sp. nov., and emended descriptions of the genus Undibacterium and the species Undibacterium pigrum.</title>
        <authorList>
            <person name="Eder W."/>
            <person name="Wanner G."/>
            <person name="Ludwig W."/>
            <person name="Busse H.J."/>
            <person name="Ziemke-Kageler F."/>
            <person name="Lang E."/>
        </authorList>
    </citation>
    <scope>NUCLEOTIDE SEQUENCE [LARGE SCALE GENOMIC DNA]</scope>
    <source>
        <strain evidence="3 4">DSM 23061</strain>
    </source>
</reference>
<sequence length="248" mass="27931">MRTIPRLLGSLLLLLSSQIAGAKTPIVLYSEEGQKPFSYLENGEVKGAYVDSLVKILKKMPDYEVSIKLAPWGRAIAEVEHGESAGILGVYYRPDERPFLNHSKPIYLEEVAVYCNREAIKNRQFKQFPSDFVGMSFGNQKSYLAPGAAFFEFAKQGKIKIVEGIEFPNLVKKMLVGELDCVVNPDPVIQMTLKDLAAAGLPERMQDKSSLVMKTKQETVHVGFSKKFEELHPELKKFRLLFDAMINK</sequence>
<evidence type="ECO:0000313" key="3">
    <source>
        <dbReference type="EMBL" id="AZP11968.1"/>
    </source>
</evidence>
<feature type="signal peptide" evidence="1">
    <location>
        <begin position="1"/>
        <end position="22"/>
    </location>
</feature>
<protein>
    <submittedName>
        <fullName evidence="3">Transporter substrate-binding domain-containing protein</fullName>
    </submittedName>
</protein>
<dbReference type="InterPro" id="IPR001638">
    <property type="entry name" value="Solute-binding_3/MltF_N"/>
</dbReference>
<dbReference type="SUPFAM" id="SSF53850">
    <property type="entry name" value="Periplasmic binding protein-like II"/>
    <property type="match status" value="1"/>
</dbReference>
<feature type="domain" description="Solute-binding protein family 3/N-terminal" evidence="2">
    <location>
        <begin position="30"/>
        <end position="117"/>
    </location>
</feature>
<keyword evidence="4" id="KW-1185">Reference proteome</keyword>
<feature type="chain" id="PRO_5019198976" evidence="1">
    <location>
        <begin position="23"/>
        <end position="248"/>
    </location>
</feature>
<evidence type="ECO:0000256" key="1">
    <source>
        <dbReference type="SAM" id="SignalP"/>
    </source>
</evidence>
<proteinExistence type="predicted"/>
<dbReference type="Pfam" id="PF00497">
    <property type="entry name" value="SBP_bac_3"/>
    <property type="match status" value="1"/>
</dbReference>
<keyword evidence="1" id="KW-0732">Signal</keyword>
<dbReference type="AlphaFoldDB" id="A0A3S9HIR6"/>
<dbReference type="Gene3D" id="3.40.190.10">
    <property type="entry name" value="Periplasmic binding protein-like II"/>
    <property type="match status" value="2"/>
</dbReference>
<gene>
    <name evidence="3" type="ORF">EJN92_08090</name>
</gene>
<dbReference type="KEGG" id="upv:EJN92_08090"/>
<dbReference type="Proteomes" id="UP000275663">
    <property type="component" value="Chromosome"/>
</dbReference>
<evidence type="ECO:0000313" key="4">
    <source>
        <dbReference type="Proteomes" id="UP000275663"/>
    </source>
</evidence>
<accession>A0A3S9HIR6</accession>
<dbReference type="EMBL" id="CP034464">
    <property type="protein sequence ID" value="AZP11968.1"/>
    <property type="molecule type" value="Genomic_DNA"/>
</dbReference>
<evidence type="ECO:0000259" key="2">
    <source>
        <dbReference type="Pfam" id="PF00497"/>
    </source>
</evidence>